<dbReference type="InterPro" id="IPR036514">
    <property type="entry name" value="SGNH_hydro_sf"/>
</dbReference>
<evidence type="ECO:0000256" key="1">
    <source>
        <dbReference type="SAM" id="MobiDB-lite"/>
    </source>
</evidence>
<protein>
    <submittedName>
        <fullName evidence="2">Leucine-rich repeat-containing DDB_G0290503-like</fullName>
    </submittedName>
</protein>
<feature type="region of interest" description="Disordered" evidence="1">
    <location>
        <begin position="196"/>
        <end position="216"/>
    </location>
</feature>
<feature type="region of interest" description="Disordered" evidence="1">
    <location>
        <begin position="235"/>
        <end position="332"/>
    </location>
</feature>
<dbReference type="OrthoDB" id="10072345at2759"/>
<feature type="compositionally biased region" description="Polar residues" evidence="1">
    <location>
        <begin position="272"/>
        <end position="287"/>
    </location>
</feature>
<dbReference type="EMBL" id="CACRXK020000415">
    <property type="protein sequence ID" value="CAB3981661.1"/>
    <property type="molecule type" value="Genomic_DNA"/>
</dbReference>
<organism evidence="2 3">
    <name type="scientific">Paramuricea clavata</name>
    <name type="common">Red gorgonian</name>
    <name type="synonym">Violescent sea-whip</name>
    <dbReference type="NCBI Taxonomy" id="317549"/>
    <lineage>
        <taxon>Eukaryota</taxon>
        <taxon>Metazoa</taxon>
        <taxon>Cnidaria</taxon>
        <taxon>Anthozoa</taxon>
        <taxon>Octocorallia</taxon>
        <taxon>Malacalcyonacea</taxon>
        <taxon>Plexauridae</taxon>
        <taxon>Paramuricea</taxon>
    </lineage>
</organism>
<proteinExistence type="predicted"/>
<feature type="compositionally biased region" description="Acidic residues" evidence="1">
    <location>
        <begin position="290"/>
        <end position="299"/>
    </location>
</feature>
<feature type="compositionally biased region" description="Basic and acidic residues" evidence="1">
    <location>
        <begin position="196"/>
        <end position="214"/>
    </location>
</feature>
<name>A0A6S7G7X3_PARCT</name>
<dbReference type="Gene3D" id="3.40.50.1110">
    <property type="entry name" value="SGNH hydrolase"/>
    <property type="match status" value="1"/>
</dbReference>
<evidence type="ECO:0000313" key="2">
    <source>
        <dbReference type="EMBL" id="CAB3981661.1"/>
    </source>
</evidence>
<sequence>MNVEETRISLLHGISFNAKGKLVWLGTFQHLQQFVEDILNLSNGVWDGPGGHDKRFKSEKIDLRWYPDTKSITLSGTLKEEIKAKLESLAWVSKSLANAEDHNKIADDHNEKEMHTNDEYKPTDKDHDLSLEAFKNQLQVLSKQVNENESALKIILNERAEKQNWADDQKLVSELAGLREENNTLKNENLRLKNENNDLNERINREKGKTKTAEEERDSMITAMRLLVAESNTVIEKSQLPKHNPETEQSGPNGADECTTRAQMKDALKPSIQISNNRPTTSNTDIGNNEAEEPEIDSDDQVKHSTHIPTHNRYTPLSVEEETTQRETVYKHSESKSNIVLIGDSMVKNINPRKLSRKRVNKFIYPGKTTEEIASEIQNISVQSPTSTTHVIIHAGTNNLPMDSSSKCVKSVKGLCARVKERFPDAKLGLSSIIQRKDIDVSGKIDEVNTQLEHLCNELGYTFIENSIIDESSLNGSKLHLNTKGSALLATRFIKSLNPNKQVHNQATAAGTHSPSENFLRDLLNLVALTQTPMPLRRRTR</sequence>
<dbReference type="AlphaFoldDB" id="A0A6S7G7X3"/>
<reference evidence="2" key="1">
    <citation type="submission" date="2020-04" db="EMBL/GenBank/DDBJ databases">
        <authorList>
            <person name="Alioto T."/>
            <person name="Alioto T."/>
            <person name="Gomez Garrido J."/>
        </authorList>
    </citation>
    <scope>NUCLEOTIDE SEQUENCE</scope>
    <source>
        <strain evidence="2">A484AB</strain>
    </source>
</reference>
<keyword evidence="3" id="KW-1185">Reference proteome</keyword>
<dbReference type="Proteomes" id="UP001152795">
    <property type="component" value="Unassembled WGS sequence"/>
</dbReference>
<comment type="caution">
    <text evidence="2">The sequence shown here is derived from an EMBL/GenBank/DDBJ whole genome shotgun (WGS) entry which is preliminary data.</text>
</comment>
<evidence type="ECO:0000313" key="3">
    <source>
        <dbReference type="Proteomes" id="UP001152795"/>
    </source>
</evidence>
<gene>
    <name evidence="2" type="ORF">PACLA_8A013851</name>
</gene>
<dbReference type="SUPFAM" id="SSF52266">
    <property type="entry name" value="SGNH hydrolase"/>
    <property type="match status" value="1"/>
</dbReference>
<feature type="compositionally biased region" description="Basic and acidic residues" evidence="1">
    <location>
        <begin position="323"/>
        <end position="332"/>
    </location>
</feature>
<accession>A0A6S7G7X3</accession>